<accession>A0A0Q0VZH3</accession>
<protein>
    <submittedName>
        <fullName evidence="1">Uncharacterized protein</fullName>
    </submittedName>
</protein>
<dbReference type="Proteomes" id="UP000050443">
    <property type="component" value="Unassembled WGS sequence"/>
</dbReference>
<evidence type="ECO:0000313" key="1">
    <source>
        <dbReference type="EMBL" id="KQB37281.1"/>
    </source>
</evidence>
<dbReference type="PATRIC" id="fig|362413.3.peg.2391"/>
<dbReference type="AlphaFoldDB" id="A0A0Q0VZH3"/>
<reference evidence="1 2" key="1">
    <citation type="submission" date="2014-09" db="EMBL/GenBank/DDBJ databases">
        <title>Genome sequence of Flavobacterium aquidurense RC62.</title>
        <authorList>
            <person name="Kim J.F."/>
            <person name="Kwak M.-J."/>
        </authorList>
    </citation>
    <scope>NUCLEOTIDE SEQUENCE [LARGE SCALE GENOMIC DNA]</scope>
    <source>
        <strain evidence="1 2">RC62</strain>
    </source>
</reference>
<dbReference type="RefSeq" id="WP_157472587.1">
    <property type="nucleotide sequence ID" value="NZ_JRLF01000015.1"/>
</dbReference>
<proteinExistence type="predicted"/>
<comment type="caution">
    <text evidence="1">The sequence shown here is derived from an EMBL/GenBank/DDBJ whole genome shotgun (WGS) entry which is preliminary data.</text>
</comment>
<gene>
    <name evidence="1" type="ORF">RC62_2447</name>
</gene>
<organism evidence="1 2">
    <name type="scientific">Flavobacterium aquidurense</name>
    <dbReference type="NCBI Taxonomy" id="362413"/>
    <lineage>
        <taxon>Bacteria</taxon>
        <taxon>Pseudomonadati</taxon>
        <taxon>Bacteroidota</taxon>
        <taxon>Flavobacteriia</taxon>
        <taxon>Flavobacteriales</taxon>
        <taxon>Flavobacteriaceae</taxon>
        <taxon>Flavobacterium</taxon>
    </lineage>
</organism>
<dbReference type="EMBL" id="JRLF01000015">
    <property type="protein sequence ID" value="KQB37281.1"/>
    <property type="molecule type" value="Genomic_DNA"/>
</dbReference>
<evidence type="ECO:0000313" key="2">
    <source>
        <dbReference type="Proteomes" id="UP000050443"/>
    </source>
</evidence>
<sequence length="160" mass="18871">MKLIKKKFRLNVIISYPKHVNIYSYRNPIHAILTNFAWLYKLEYSIDPSTKLFTNLIEADSYYADPDIIYFRSTGESAIELKAFQKLIKDVFKYNPKMGGVEVEYQLQKVLKNYPFPNTYIKPLNYPYIEVFENGKGNIMIPEVELHQLIDLTKEKNTNC</sequence>
<dbReference type="STRING" id="362413.RC62_2447"/>
<dbReference type="OrthoDB" id="1094279at2"/>
<name>A0A0Q0VZH3_9FLAO</name>